<accession>A0ABX5XPI4</accession>
<sequence>MPKLSLRSPITVVVTLEGLATSPLGCYGCSWNQTPAIDALAATGVVWDRWSSPVDRPGSLITQWLDDSRQWIARQADHGATVFLTDDPKLTIPEDQFGFSQAIALQPTLKRLPAETVEATVLAQAFAASIQAITPETRLIWIHSGMLRDHWDAPVTHDDDEEESQEPVEDETQDHAGAAPEPFFLPPTTDPPAQKLSKNDDPDLLFTWMQRYAAQVRLLDEMIDLLGESVRRRRPRIVLAGTSGFSLGENGWLGHHVGPLRSQDVRLPMLVSCGGPLRVPSLQSAAALPELLERLLHDKPLITPAEWCRSDDARSLSVRTDSDRAVQAVTTPNWFYVHDADTVAGGKERLFVKPDDVNDVNDIARLRREVLNQFADAADSDGTESS</sequence>
<evidence type="ECO:0000256" key="1">
    <source>
        <dbReference type="SAM" id="MobiDB-lite"/>
    </source>
</evidence>
<feature type="compositionally biased region" description="Acidic residues" evidence="1">
    <location>
        <begin position="158"/>
        <end position="172"/>
    </location>
</feature>
<proteinExistence type="predicted"/>
<evidence type="ECO:0008006" key="4">
    <source>
        <dbReference type="Google" id="ProtNLM"/>
    </source>
</evidence>
<keyword evidence="3" id="KW-1185">Reference proteome</keyword>
<evidence type="ECO:0000313" key="2">
    <source>
        <dbReference type="EMBL" id="QDV83256.1"/>
    </source>
</evidence>
<dbReference type="Gene3D" id="3.40.720.10">
    <property type="entry name" value="Alkaline Phosphatase, subunit A"/>
    <property type="match status" value="1"/>
</dbReference>
<gene>
    <name evidence="2" type="ORF">TBK1r_21920</name>
</gene>
<feature type="region of interest" description="Disordered" evidence="1">
    <location>
        <begin position="152"/>
        <end position="198"/>
    </location>
</feature>
<reference evidence="2 3" key="1">
    <citation type="submission" date="2019-02" db="EMBL/GenBank/DDBJ databases">
        <title>Deep-cultivation of Planctomycetes and their phenomic and genomic characterization uncovers novel biology.</title>
        <authorList>
            <person name="Wiegand S."/>
            <person name="Jogler M."/>
            <person name="Boedeker C."/>
            <person name="Pinto D."/>
            <person name="Vollmers J."/>
            <person name="Rivas-Marin E."/>
            <person name="Kohn T."/>
            <person name="Peeters S.H."/>
            <person name="Heuer A."/>
            <person name="Rast P."/>
            <person name="Oberbeckmann S."/>
            <person name="Bunk B."/>
            <person name="Jeske O."/>
            <person name="Meyerdierks A."/>
            <person name="Storesund J.E."/>
            <person name="Kallscheuer N."/>
            <person name="Luecker S."/>
            <person name="Lage O.M."/>
            <person name="Pohl T."/>
            <person name="Merkel B.J."/>
            <person name="Hornburger P."/>
            <person name="Mueller R.-W."/>
            <person name="Bruemmer F."/>
            <person name="Labrenz M."/>
            <person name="Spormann A.M."/>
            <person name="Op den Camp H."/>
            <person name="Overmann J."/>
            <person name="Amann R."/>
            <person name="Jetten M.S.M."/>
            <person name="Mascher T."/>
            <person name="Medema M.H."/>
            <person name="Devos D.P."/>
            <person name="Kaster A.-K."/>
            <person name="Ovreas L."/>
            <person name="Rohde M."/>
            <person name="Galperin M.Y."/>
            <person name="Jogler C."/>
        </authorList>
    </citation>
    <scope>NUCLEOTIDE SEQUENCE [LARGE SCALE GENOMIC DNA]</scope>
    <source>
        <strain evidence="2 3">TBK1r</strain>
    </source>
</reference>
<dbReference type="EMBL" id="CP036432">
    <property type="protein sequence ID" value="QDV83256.1"/>
    <property type="molecule type" value="Genomic_DNA"/>
</dbReference>
<dbReference type="Proteomes" id="UP000318081">
    <property type="component" value="Chromosome"/>
</dbReference>
<dbReference type="RefSeq" id="WP_145209850.1">
    <property type="nucleotide sequence ID" value="NZ_CP036432.1"/>
</dbReference>
<dbReference type="InterPro" id="IPR017850">
    <property type="entry name" value="Alkaline_phosphatase_core_sf"/>
</dbReference>
<protein>
    <recommendedName>
        <fullName evidence="4">Sulfatase</fullName>
    </recommendedName>
</protein>
<name>A0ABX5XPI4_9BACT</name>
<organism evidence="2 3">
    <name type="scientific">Stieleria magnilauensis</name>
    <dbReference type="NCBI Taxonomy" id="2527963"/>
    <lineage>
        <taxon>Bacteria</taxon>
        <taxon>Pseudomonadati</taxon>
        <taxon>Planctomycetota</taxon>
        <taxon>Planctomycetia</taxon>
        <taxon>Pirellulales</taxon>
        <taxon>Pirellulaceae</taxon>
        <taxon>Stieleria</taxon>
    </lineage>
</organism>
<evidence type="ECO:0000313" key="3">
    <source>
        <dbReference type="Proteomes" id="UP000318081"/>
    </source>
</evidence>
<dbReference type="SUPFAM" id="SSF53649">
    <property type="entry name" value="Alkaline phosphatase-like"/>
    <property type="match status" value="1"/>
</dbReference>